<organism evidence="2">
    <name type="scientific">freshwater metagenome</name>
    <dbReference type="NCBI Taxonomy" id="449393"/>
    <lineage>
        <taxon>unclassified sequences</taxon>
        <taxon>metagenomes</taxon>
        <taxon>ecological metagenomes</taxon>
    </lineage>
</organism>
<dbReference type="EMBL" id="CAEZSU010000206">
    <property type="protein sequence ID" value="CAB4562237.1"/>
    <property type="molecule type" value="Genomic_DNA"/>
</dbReference>
<protein>
    <submittedName>
        <fullName evidence="2">Unannotated protein</fullName>
    </submittedName>
</protein>
<name>A0A6J6DE12_9ZZZZ</name>
<evidence type="ECO:0000313" key="2">
    <source>
        <dbReference type="EMBL" id="CAB4562237.1"/>
    </source>
</evidence>
<reference evidence="2" key="1">
    <citation type="submission" date="2020-05" db="EMBL/GenBank/DDBJ databases">
        <authorList>
            <person name="Chiriac C."/>
            <person name="Salcher M."/>
            <person name="Ghai R."/>
            <person name="Kavagutti S V."/>
        </authorList>
    </citation>
    <scope>NUCLEOTIDE SEQUENCE</scope>
</reference>
<gene>
    <name evidence="2" type="ORF">UFOPK1495_01572</name>
</gene>
<proteinExistence type="predicted"/>
<sequence length="70" mass="7044">MIKDGLLGDAEIGRQVIERDRIEALHAEGFEGNGEDAVLGGPGAGGSGSLGGTGHGEGHAMSVDVSLTKW</sequence>
<accession>A0A6J6DE12</accession>
<evidence type="ECO:0000256" key="1">
    <source>
        <dbReference type="SAM" id="MobiDB-lite"/>
    </source>
</evidence>
<feature type="region of interest" description="Disordered" evidence="1">
    <location>
        <begin position="32"/>
        <end position="70"/>
    </location>
</feature>
<feature type="compositionally biased region" description="Gly residues" evidence="1">
    <location>
        <begin position="40"/>
        <end position="55"/>
    </location>
</feature>
<dbReference type="AlphaFoldDB" id="A0A6J6DE12"/>